<dbReference type="Proteomes" id="UP001275315">
    <property type="component" value="Unassembled WGS sequence"/>
</dbReference>
<dbReference type="PANTHER" id="PTHR10772:SF58">
    <property type="entry name" value="CO-CHAPERONIN GROES"/>
    <property type="match status" value="1"/>
</dbReference>
<evidence type="ECO:0000313" key="5">
    <source>
        <dbReference type="EMBL" id="MDY0410492.1"/>
    </source>
</evidence>
<sequence length="104" mass="11509">MRKRIKEVVYMIKPLGDRVVIELVELEETTASGIVLPDSAKEKPQEGKVVAVGSGRVTDSGEKVALDVKEGDRIIFSKYAGTEVKYQGTEYLILREDDILAIVD</sequence>
<dbReference type="CDD" id="cd00320">
    <property type="entry name" value="cpn10"/>
    <property type="match status" value="1"/>
</dbReference>
<dbReference type="InterPro" id="IPR011032">
    <property type="entry name" value="GroES-like_sf"/>
</dbReference>
<dbReference type="InterPro" id="IPR018369">
    <property type="entry name" value="Chaprnonin_Cpn10_CS"/>
</dbReference>
<dbReference type="EMBL" id="JAWDIQ010000003">
    <property type="protein sequence ID" value="MDY0410492.1"/>
    <property type="molecule type" value="Genomic_DNA"/>
</dbReference>
<evidence type="ECO:0000313" key="6">
    <source>
        <dbReference type="Proteomes" id="UP001275315"/>
    </source>
</evidence>
<dbReference type="RefSeq" id="WP_320381377.1">
    <property type="nucleotide sequence ID" value="NZ_JAWDIQ010000003.1"/>
</dbReference>
<evidence type="ECO:0000256" key="2">
    <source>
        <dbReference type="ARBA" id="ARBA00023186"/>
    </source>
</evidence>
<evidence type="ECO:0000256" key="1">
    <source>
        <dbReference type="ARBA" id="ARBA00006975"/>
    </source>
</evidence>
<dbReference type="PANTHER" id="PTHR10772">
    <property type="entry name" value="10 KDA HEAT SHOCK PROTEIN"/>
    <property type="match status" value="1"/>
</dbReference>
<dbReference type="PROSITE" id="PS00681">
    <property type="entry name" value="CHAPERONINS_CPN10"/>
    <property type="match status" value="1"/>
</dbReference>
<keyword evidence="2 3" id="KW-0143">Chaperone</keyword>
<evidence type="ECO:0000256" key="4">
    <source>
        <dbReference type="RuleBase" id="RU000535"/>
    </source>
</evidence>
<dbReference type="NCBIfam" id="NF001530">
    <property type="entry name" value="PRK00364.1-6"/>
    <property type="match status" value="1"/>
</dbReference>
<dbReference type="SUPFAM" id="SSF50129">
    <property type="entry name" value="GroES-like"/>
    <property type="match status" value="1"/>
</dbReference>
<protein>
    <recommendedName>
        <fullName evidence="3">Co-chaperonin GroES</fullName>
    </recommendedName>
    <alternativeName>
        <fullName evidence="3">10 kDa chaperonin</fullName>
    </alternativeName>
    <alternativeName>
        <fullName evidence="3">Chaperonin-10</fullName>
        <shortName evidence="3">Cpn10</shortName>
    </alternativeName>
</protein>
<dbReference type="InterPro" id="IPR037124">
    <property type="entry name" value="Chaperonin_GroES_sf"/>
</dbReference>
<organism evidence="5 6">
    <name type="scientific">Paracerasibacillus soli</name>
    <dbReference type="NCBI Taxonomy" id="480284"/>
    <lineage>
        <taxon>Bacteria</taxon>
        <taxon>Bacillati</taxon>
        <taxon>Bacillota</taxon>
        <taxon>Bacilli</taxon>
        <taxon>Bacillales</taxon>
        <taxon>Bacillaceae</taxon>
        <taxon>Paracerasibacillus</taxon>
    </lineage>
</organism>
<reference evidence="5 6" key="1">
    <citation type="submission" date="2023-10" db="EMBL/GenBank/DDBJ databases">
        <title>Virgibacillus soli CC-YMP-6 genome.</title>
        <authorList>
            <person name="Miliotis G."/>
            <person name="Sengupta P."/>
            <person name="Hameed A."/>
            <person name="Chuvochina M."/>
            <person name="Mcdonagh F."/>
            <person name="Simpson A.C."/>
            <person name="Singh N.K."/>
            <person name="Rekha P.D."/>
            <person name="Raman K."/>
            <person name="Hugenholtz P."/>
            <person name="Venkateswaran K."/>
        </authorList>
    </citation>
    <scope>NUCLEOTIDE SEQUENCE [LARGE SCALE GENOMIC DNA]</scope>
    <source>
        <strain evidence="5 6">CC-YMP-6</strain>
    </source>
</reference>
<proteinExistence type="inferred from homology"/>
<keyword evidence="6" id="KW-1185">Reference proteome</keyword>
<comment type="caution">
    <text evidence="5">The sequence shown here is derived from an EMBL/GenBank/DDBJ whole genome shotgun (WGS) entry which is preliminary data.</text>
</comment>
<comment type="similarity">
    <text evidence="1 3 4">Belongs to the GroES chaperonin family.</text>
</comment>
<comment type="subcellular location">
    <subcellularLocation>
        <location evidence="3">Cytoplasm</location>
    </subcellularLocation>
</comment>
<dbReference type="NCBIfam" id="NF001533">
    <property type="entry name" value="PRK00364.2-4"/>
    <property type="match status" value="1"/>
</dbReference>
<name>A0ABU5CVU4_9BACI</name>
<dbReference type="NCBIfam" id="NF001531">
    <property type="entry name" value="PRK00364.2-2"/>
    <property type="match status" value="1"/>
</dbReference>
<comment type="subunit">
    <text evidence="3">Heptamer of 7 subunits arranged in a ring. Interacts with the chaperonin GroEL.</text>
</comment>
<dbReference type="NCBIfam" id="NF001532">
    <property type="entry name" value="PRK00364.2-3"/>
    <property type="match status" value="1"/>
</dbReference>
<dbReference type="InterPro" id="IPR020818">
    <property type="entry name" value="Chaperonin_GroES"/>
</dbReference>
<dbReference type="NCBIfam" id="NF001534">
    <property type="entry name" value="PRK00364.2-5"/>
    <property type="match status" value="1"/>
</dbReference>
<comment type="function">
    <text evidence="3 4">Together with the chaperonin GroEL, plays an essential role in assisting protein folding. The GroEL-GroES system forms a nano-cage that allows encapsulation of the non-native substrate proteins and provides a physical environment optimized to promote and accelerate protein folding. GroES binds to the apical surface of the GroEL ring, thereby capping the opening of the GroEL channel.</text>
</comment>
<keyword evidence="3" id="KW-0963">Cytoplasm</keyword>
<gene>
    <name evidence="3 5" type="primary">groES</name>
    <name evidence="3" type="synonym">groS</name>
    <name evidence="5" type="ORF">RWD45_20575</name>
</gene>
<accession>A0ABU5CVU4</accession>
<dbReference type="HAMAP" id="MF_00580">
    <property type="entry name" value="CH10"/>
    <property type="match status" value="1"/>
</dbReference>
<dbReference type="PRINTS" id="PR00297">
    <property type="entry name" value="CHAPERONIN10"/>
</dbReference>
<dbReference type="Pfam" id="PF00166">
    <property type="entry name" value="Cpn10"/>
    <property type="match status" value="1"/>
</dbReference>
<dbReference type="Gene3D" id="2.30.33.40">
    <property type="entry name" value="GroES chaperonin"/>
    <property type="match status" value="1"/>
</dbReference>
<evidence type="ECO:0000256" key="3">
    <source>
        <dbReference type="HAMAP-Rule" id="MF_00580"/>
    </source>
</evidence>
<dbReference type="NCBIfam" id="NF001527">
    <property type="entry name" value="PRK00364.1-2"/>
    <property type="match status" value="1"/>
</dbReference>
<dbReference type="SMART" id="SM00883">
    <property type="entry name" value="Cpn10"/>
    <property type="match status" value="1"/>
</dbReference>